<proteinExistence type="predicted"/>
<evidence type="ECO:0000256" key="2">
    <source>
        <dbReference type="SAM" id="Phobius"/>
    </source>
</evidence>
<evidence type="ECO:0000313" key="3">
    <source>
        <dbReference type="EMBL" id="OJJ39423.1"/>
    </source>
</evidence>
<feature type="compositionally biased region" description="Low complexity" evidence="1">
    <location>
        <begin position="73"/>
        <end position="82"/>
    </location>
</feature>
<evidence type="ECO:0000313" key="4">
    <source>
        <dbReference type="Proteomes" id="UP000184383"/>
    </source>
</evidence>
<dbReference type="AlphaFoldDB" id="A0A1L9RX06"/>
<dbReference type="OrthoDB" id="5383338at2759"/>
<evidence type="ECO:0000256" key="1">
    <source>
        <dbReference type="SAM" id="MobiDB-lite"/>
    </source>
</evidence>
<dbReference type="STRING" id="1073089.A0A1L9RX06"/>
<feature type="compositionally biased region" description="Basic and acidic residues" evidence="1">
    <location>
        <begin position="98"/>
        <end position="107"/>
    </location>
</feature>
<reference evidence="4" key="1">
    <citation type="journal article" date="2017" name="Genome Biol.">
        <title>Comparative genomics reveals high biological diversity and specific adaptations in the industrially and medically important fungal genus Aspergillus.</title>
        <authorList>
            <person name="de Vries R.P."/>
            <person name="Riley R."/>
            <person name="Wiebenga A."/>
            <person name="Aguilar-Osorio G."/>
            <person name="Amillis S."/>
            <person name="Uchima C.A."/>
            <person name="Anderluh G."/>
            <person name="Asadollahi M."/>
            <person name="Askin M."/>
            <person name="Barry K."/>
            <person name="Battaglia E."/>
            <person name="Bayram O."/>
            <person name="Benocci T."/>
            <person name="Braus-Stromeyer S.A."/>
            <person name="Caldana C."/>
            <person name="Canovas D."/>
            <person name="Cerqueira G.C."/>
            <person name="Chen F."/>
            <person name="Chen W."/>
            <person name="Choi C."/>
            <person name="Clum A."/>
            <person name="Dos Santos R.A."/>
            <person name="Damasio A.R."/>
            <person name="Diallinas G."/>
            <person name="Emri T."/>
            <person name="Fekete E."/>
            <person name="Flipphi M."/>
            <person name="Freyberg S."/>
            <person name="Gallo A."/>
            <person name="Gournas C."/>
            <person name="Habgood R."/>
            <person name="Hainaut M."/>
            <person name="Harispe M.L."/>
            <person name="Henrissat B."/>
            <person name="Hilden K.S."/>
            <person name="Hope R."/>
            <person name="Hossain A."/>
            <person name="Karabika E."/>
            <person name="Karaffa L."/>
            <person name="Karanyi Z."/>
            <person name="Krasevec N."/>
            <person name="Kuo A."/>
            <person name="Kusch H."/>
            <person name="LaButti K."/>
            <person name="Lagendijk E.L."/>
            <person name="Lapidus A."/>
            <person name="Levasseur A."/>
            <person name="Lindquist E."/>
            <person name="Lipzen A."/>
            <person name="Logrieco A.F."/>
            <person name="MacCabe A."/>
            <person name="Maekelae M.R."/>
            <person name="Malavazi I."/>
            <person name="Melin P."/>
            <person name="Meyer V."/>
            <person name="Mielnichuk N."/>
            <person name="Miskei M."/>
            <person name="Molnar A.P."/>
            <person name="Mule G."/>
            <person name="Ngan C.Y."/>
            <person name="Orejas M."/>
            <person name="Orosz E."/>
            <person name="Ouedraogo J.P."/>
            <person name="Overkamp K.M."/>
            <person name="Park H.-S."/>
            <person name="Perrone G."/>
            <person name="Piumi F."/>
            <person name="Punt P.J."/>
            <person name="Ram A.F."/>
            <person name="Ramon A."/>
            <person name="Rauscher S."/>
            <person name="Record E."/>
            <person name="Riano-Pachon D.M."/>
            <person name="Robert V."/>
            <person name="Roehrig J."/>
            <person name="Ruller R."/>
            <person name="Salamov A."/>
            <person name="Salih N.S."/>
            <person name="Samson R.A."/>
            <person name="Sandor E."/>
            <person name="Sanguinetti M."/>
            <person name="Schuetze T."/>
            <person name="Sepcic K."/>
            <person name="Shelest E."/>
            <person name="Sherlock G."/>
            <person name="Sophianopoulou V."/>
            <person name="Squina F.M."/>
            <person name="Sun H."/>
            <person name="Susca A."/>
            <person name="Todd R.B."/>
            <person name="Tsang A."/>
            <person name="Unkles S.E."/>
            <person name="van de Wiele N."/>
            <person name="van Rossen-Uffink D."/>
            <person name="Oliveira J.V."/>
            <person name="Vesth T.C."/>
            <person name="Visser J."/>
            <person name="Yu J.-H."/>
            <person name="Zhou M."/>
            <person name="Andersen M.R."/>
            <person name="Archer D.B."/>
            <person name="Baker S.E."/>
            <person name="Benoit I."/>
            <person name="Brakhage A.A."/>
            <person name="Braus G.H."/>
            <person name="Fischer R."/>
            <person name="Frisvad J.C."/>
            <person name="Goldman G.H."/>
            <person name="Houbraken J."/>
            <person name="Oakley B."/>
            <person name="Pocsi I."/>
            <person name="Scazzocchio C."/>
            <person name="Seiboth B."/>
            <person name="vanKuyk P.A."/>
            <person name="Wortman J."/>
            <person name="Dyer P.S."/>
            <person name="Grigoriev I.V."/>
        </authorList>
    </citation>
    <scope>NUCLEOTIDE SEQUENCE [LARGE SCALE GENOMIC DNA]</scope>
    <source>
        <strain evidence="4">DTO 134E9</strain>
    </source>
</reference>
<feature type="compositionally biased region" description="Polar residues" evidence="1">
    <location>
        <begin position="128"/>
        <end position="137"/>
    </location>
</feature>
<dbReference type="EMBL" id="KV878210">
    <property type="protein sequence ID" value="OJJ39423.1"/>
    <property type="molecule type" value="Genomic_DNA"/>
</dbReference>
<feature type="compositionally biased region" description="Polar residues" evidence="1">
    <location>
        <begin position="154"/>
        <end position="167"/>
    </location>
</feature>
<dbReference type="RefSeq" id="XP_040693099.1">
    <property type="nucleotide sequence ID" value="XM_040832712.1"/>
</dbReference>
<accession>A0A1L9RX06</accession>
<dbReference type="VEuPathDB" id="FungiDB:ASPWEDRAFT_25260"/>
<protein>
    <submittedName>
        <fullName evidence="3">Uncharacterized protein</fullName>
    </submittedName>
</protein>
<feature type="compositionally biased region" description="Polar residues" evidence="1">
    <location>
        <begin position="83"/>
        <end position="97"/>
    </location>
</feature>
<feature type="transmembrane region" description="Helical" evidence="2">
    <location>
        <begin position="607"/>
        <end position="631"/>
    </location>
</feature>
<name>A0A1L9RX06_ASPWE</name>
<dbReference type="Proteomes" id="UP000184383">
    <property type="component" value="Unassembled WGS sequence"/>
</dbReference>
<keyword evidence="2" id="KW-1133">Transmembrane helix</keyword>
<feature type="region of interest" description="Disordered" evidence="1">
    <location>
        <begin position="1"/>
        <end position="188"/>
    </location>
</feature>
<organism evidence="3 4">
    <name type="scientific">Aspergillus wentii DTO 134E9</name>
    <dbReference type="NCBI Taxonomy" id="1073089"/>
    <lineage>
        <taxon>Eukaryota</taxon>
        <taxon>Fungi</taxon>
        <taxon>Dikarya</taxon>
        <taxon>Ascomycota</taxon>
        <taxon>Pezizomycotina</taxon>
        <taxon>Eurotiomycetes</taxon>
        <taxon>Eurotiomycetidae</taxon>
        <taxon>Eurotiales</taxon>
        <taxon>Aspergillaceae</taxon>
        <taxon>Aspergillus</taxon>
        <taxon>Aspergillus subgen. Cremei</taxon>
    </lineage>
</organism>
<keyword evidence="4" id="KW-1185">Reference proteome</keyword>
<dbReference type="GeneID" id="63748560"/>
<gene>
    <name evidence="3" type="ORF">ASPWEDRAFT_25260</name>
</gene>
<sequence>MSQFQLFPPPTPEVKISKNPFRKGNKKPLNTQPQSPIPLEDLDNTAKAESALFQIIEDTNGGQRPSKSRVPKSKSPASIPSSTQDVKSLETLRSLSRQNDRPARPSDDTGSTTLVGSSSSVRSHSFSQEPLQESSSPVIPMRSMFPRYNPDVPLSQQQYYPNSSNETSRAKPRGLTLSPAPEIDDSLGPKTVPASIMNFPTGVLDSVEMQYSSAAELKGLWEAANGQRPQNPIGTYNLCMARTNTAKFTFGDPESPFYTLETYSTNELAISRADPSKPNNNVPIMMLSLENRRRREPPNDGLVTSLFSRLAAMLAIEQAEELSRQHQLSPAEAIEVEGNALQRAATQESCRLSWNHQQRLYELQHQSSMSKQPQQRQPLVGAAGVPLSPMRAKSTGTLHIAVSIPCSEKRRQPPTIIATTPISSNATEAASLAATPRTSTLPLTDLDEPLASLDLGTMTLSISAAAIVATIPSLYAIDSLVAAMLAVAVSDEATNPVLADMELYSNQGPSASTIPRFQGKLVTTLAEREDDAQADELVSRVKSKDAETSPETKKGLFQWCSRTKSKKTKNKKIVIEEFDLEKYGRYGHSSSREGEKLPSATRGVLRILFWGLDLVVRGLTLIVKVIAWILVSMTRCVTSEKF</sequence>
<keyword evidence="2" id="KW-0472">Membrane</keyword>
<keyword evidence="2" id="KW-0812">Transmembrane</keyword>
<feature type="compositionally biased region" description="Low complexity" evidence="1">
    <location>
        <begin position="108"/>
        <end position="127"/>
    </location>
</feature>